<reference evidence="1 2" key="1">
    <citation type="submission" date="2016-10" db="EMBL/GenBank/DDBJ databases">
        <title>Complete Genome Sequence of Peptococcaceae strain DCMF.</title>
        <authorList>
            <person name="Edwards R.J."/>
            <person name="Holland S.I."/>
            <person name="Deshpande N.P."/>
            <person name="Wong Y.K."/>
            <person name="Ertan H."/>
            <person name="Manefield M."/>
            <person name="Russell T.L."/>
            <person name="Lee M.J."/>
        </authorList>
    </citation>
    <scope>NUCLEOTIDE SEQUENCE [LARGE SCALE GENOMIC DNA]</scope>
    <source>
        <strain evidence="1 2">DCMF</strain>
    </source>
</reference>
<dbReference type="Proteomes" id="UP000323521">
    <property type="component" value="Chromosome"/>
</dbReference>
<proteinExistence type="predicted"/>
<protein>
    <submittedName>
        <fullName evidence="1">Uncharacterized protein</fullName>
    </submittedName>
</protein>
<dbReference type="EMBL" id="CP017634">
    <property type="protein sequence ID" value="ATW26174.1"/>
    <property type="molecule type" value="Genomic_DNA"/>
</dbReference>
<accession>A0A3G1KUS2</accession>
<dbReference type="OrthoDB" id="5460919at2"/>
<name>A0A3G1KUS2_FORW1</name>
<dbReference type="InterPro" id="IPR035903">
    <property type="entry name" value="HesB-like_dom_sf"/>
</dbReference>
<dbReference type="SUPFAM" id="SSF89360">
    <property type="entry name" value="HesB-like domain"/>
    <property type="match status" value="1"/>
</dbReference>
<dbReference type="AlphaFoldDB" id="A0A3G1KUS2"/>
<organism evidence="1 2">
    <name type="scientific">Formimonas warabiya</name>
    <dbReference type="NCBI Taxonomy" id="1761012"/>
    <lineage>
        <taxon>Bacteria</taxon>
        <taxon>Bacillati</taxon>
        <taxon>Bacillota</taxon>
        <taxon>Clostridia</taxon>
        <taxon>Eubacteriales</taxon>
        <taxon>Peptococcaceae</taxon>
        <taxon>Candidatus Formimonas</taxon>
    </lineage>
</organism>
<sequence>MTPSDVMEDDEVFEISEITFVVERKLWKRICPVKIDYQVKLHERGFVITSGSIQVPGEGTCNI</sequence>
<dbReference type="RefSeq" id="WP_148135453.1">
    <property type="nucleotide sequence ID" value="NZ_CP017634.1"/>
</dbReference>
<evidence type="ECO:0000313" key="2">
    <source>
        <dbReference type="Proteomes" id="UP000323521"/>
    </source>
</evidence>
<dbReference type="KEGG" id="fwa:DCMF_16600"/>
<keyword evidence="2" id="KW-1185">Reference proteome</keyword>
<evidence type="ECO:0000313" key="1">
    <source>
        <dbReference type="EMBL" id="ATW26174.1"/>
    </source>
</evidence>
<dbReference type="Gene3D" id="2.60.300.12">
    <property type="entry name" value="HesB-like domain"/>
    <property type="match status" value="1"/>
</dbReference>
<gene>
    <name evidence="1" type="ORF">DCMF_16600</name>
</gene>